<dbReference type="InterPro" id="IPR003299">
    <property type="entry name" value="Calflagin-bd"/>
</dbReference>
<gene>
    <name evidence="8" type="ORF">JKF63_05298</name>
</gene>
<dbReference type="GO" id="GO:0005509">
    <property type="term" value="F:calcium ion binding"/>
    <property type="evidence" value="ECO:0007669"/>
    <property type="project" value="InterPro"/>
</dbReference>
<dbReference type="Proteomes" id="UP000674318">
    <property type="component" value="Unassembled WGS sequence"/>
</dbReference>
<keyword evidence="9" id="KW-1185">Reference proteome</keyword>
<comment type="caution">
    <text evidence="8">The sequence shown here is derived from an EMBL/GenBank/DDBJ whole genome shotgun (WGS) entry which is preliminary data.</text>
</comment>
<dbReference type="EMBL" id="JAFJZO010000016">
    <property type="protein sequence ID" value="KAG5508799.1"/>
    <property type="molecule type" value="Genomic_DNA"/>
</dbReference>
<dbReference type="GeneID" id="94291342"/>
<sequence>MGFLNDMKPDSFTTRLQGILSCALDEARNMDNTVSGGGECLGYLECFEFRLMSCYIYDYFELIVMFDKLYIPLATA</sequence>
<evidence type="ECO:0000259" key="7">
    <source>
        <dbReference type="Pfam" id="PF22592"/>
    </source>
</evidence>
<keyword evidence="4" id="KW-0106">Calcium</keyword>
<proteinExistence type="predicted"/>
<evidence type="ECO:0000256" key="1">
    <source>
        <dbReference type="ARBA" id="ARBA00004230"/>
    </source>
</evidence>
<evidence type="ECO:0000256" key="4">
    <source>
        <dbReference type="ARBA" id="ARBA00022837"/>
    </source>
</evidence>
<evidence type="ECO:0000256" key="3">
    <source>
        <dbReference type="ARBA" id="ARBA00022737"/>
    </source>
</evidence>
<dbReference type="Pfam" id="PF22592">
    <property type="entry name" value="FCaBP_EF-hand"/>
    <property type="match status" value="1"/>
</dbReference>
<reference evidence="8 9" key="1">
    <citation type="submission" date="2021-02" db="EMBL/GenBank/DDBJ databases">
        <title>Porcisia hertigi Genome sequencing and assembly.</title>
        <authorList>
            <person name="Almutairi H."/>
            <person name="Gatherer D."/>
        </authorList>
    </citation>
    <scope>NUCLEOTIDE SEQUENCE [LARGE SCALE GENOMIC DNA]</scope>
    <source>
        <strain evidence="8 9">C119</strain>
    </source>
</reference>
<dbReference type="KEGG" id="phet:94291342"/>
<keyword evidence="3" id="KW-0677">Repeat</keyword>
<evidence type="ECO:0000256" key="6">
    <source>
        <dbReference type="ARBA" id="ARBA00023069"/>
    </source>
</evidence>
<evidence type="ECO:0000313" key="8">
    <source>
        <dbReference type="EMBL" id="KAG5508799.1"/>
    </source>
</evidence>
<evidence type="ECO:0000256" key="5">
    <source>
        <dbReference type="ARBA" id="ARBA00022846"/>
    </source>
</evidence>
<evidence type="ECO:0000256" key="2">
    <source>
        <dbReference type="ARBA" id="ARBA00022723"/>
    </source>
</evidence>
<protein>
    <recommendedName>
        <fullName evidence="7">Flagellar calcium-binding protein EF-hand domain-containing protein</fullName>
    </recommendedName>
</protein>
<comment type="subcellular location">
    <subcellularLocation>
        <location evidence="1">Cell projection</location>
        <location evidence="1">Cilium</location>
        <location evidence="1">Flagellum</location>
    </subcellularLocation>
</comment>
<dbReference type="GO" id="GO:0031514">
    <property type="term" value="C:motile cilium"/>
    <property type="evidence" value="ECO:0007669"/>
    <property type="project" value="UniProtKB-SubCell"/>
</dbReference>
<dbReference type="RefSeq" id="XP_067758267.1">
    <property type="nucleotide sequence ID" value="XM_067901265.1"/>
</dbReference>
<dbReference type="AlphaFoldDB" id="A0A836IB58"/>
<keyword evidence="6" id="KW-0969">Cilium</keyword>
<name>A0A836IB58_9TRYP</name>
<keyword evidence="6" id="KW-0966">Cell projection</keyword>
<keyword evidence="5" id="KW-0282">Flagellum</keyword>
<evidence type="ECO:0000313" key="9">
    <source>
        <dbReference type="Proteomes" id="UP000674318"/>
    </source>
</evidence>
<feature type="domain" description="Flagellar calcium-binding protein EF-hand" evidence="7">
    <location>
        <begin position="6"/>
        <end position="56"/>
    </location>
</feature>
<accession>A0A836IB58</accession>
<organism evidence="8 9">
    <name type="scientific">Porcisia hertigi</name>
    <dbReference type="NCBI Taxonomy" id="2761500"/>
    <lineage>
        <taxon>Eukaryota</taxon>
        <taxon>Discoba</taxon>
        <taxon>Euglenozoa</taxon>
        <taxon>Kinetoplastea</taxon>
        <taxon>Metakinetoplastina</taxon>
        <taxon>Trypanosomatida</taxon>
        <taxon>Trypanosomatidae</taxon>
        <taxon>Leishmaniinae</taxon>
        <taxon>Porcisia</taxon>
    </lineage>
</organism>
<dbReference type="PRINTS" id="PR01362">
    <property type="entry name" value="CALFLAGIN"/>
</dbReference>
<keyword evidence="2" id="KW-0479">Metal-binding</keyword>
<dbReference type="InterPro" id="IPR054322">
    <property type="entry name" value="FCABP_EF-hand"/>
</dbReference>